<reference evidence="3 5" key="2">
    <citation type="submission" date="2023-09" db="EMBL/GenBank/DDBJ databases">
        <title>Complete-Gapless Cercospora beticola genome.</title>
        <authorList>
            <person name="Wyatt N.A."/>
            <person name="Spanner R.E."/>
            <person name="Bolton M.D."/>
        </authorList>
    </citation>
    <scope>NUCLEOTIDE SEQUENCE [LARGE SCALE GENOMIC DNA]</scope>
    <source>
        <strain evidence="3">Cb09-40</strain>
    </source>
</reference>
<feature type="region of interest" description="Disordered" evidence="1">
    <location>
        <begin position="83"/>
        <end position="116"/>
    </location>
</feature>
<name>A0A2G5I7H5_CERBT</name>
<keyword evidence="5" id="KW-1185">Reference proteome</keyword>
<dbReference type="OrthoDB" id="3910132at2759"/>
<organism evidence="2 4">
    <name type="scientific">Cercospora beticola</name>
    <name type="common">Sugarbeet leaf spot fungus</name>
    <dbReference type="NCBI Taxonomy" id="122368"/>
    <lineage>
        <taxon>Eukaryota</taxon>
        <taxon>Fungi</taxon>
        <taxon>Dikarya</taxon>
        <taxon>Ascomycota</taxon>
        <taxon>Pezizomycotina</taxon>
        <taxon>Dothideomycetes</taxon>
        <taxon>Dothideomycetidae</taxon>
        <taxon>Mycosphaerellales</taxon>
        <taxon>Mycosphaerellaceae</taxon>
        <taxon>Cercospora</taxon>
    </lineage>
</organism>
<gene>
    <name evidence="2" type="ORF">CB0940_01049</name>
    <name evidence="3" type="ORF">RHO25_001081</name>
</gene>
<dbReference type="AlphaFoldDB" id="A0A2G5I7H5"/>
<dbReference type="EMBL" id="LKMD01000100">
    <property type="protein sequence ID" value="PIB00751.1"/>
    <property type="molecule type" value="Genomic_DNA"/>
</dbReference>
<accession>A0A2G5I7H5</accession>
<proteinExistence type="predicted"/>
<reference evidence="2 4" key="1">
    <citation type="submission" date="2015-10" db="EMBL/GenBank/DDBJ databases">
        <title>The cercosporin biosynthetic gene cluster was horizontally transferred to several fungal lineages and shown to be expanded in Cercospora beticola based on microsynteny with recipient genomes.</title>
        <authorList>
            <person name="De Jonge R."/>
            <person name="Ebert M.K."/>
            <person name="Suttle J.C."/>
            <person name="Jurick Ii W.M."/>
            <person name="Secor G.A."/>
            <person name="Thomma B.P."/>
            <person name="Van De Peer Y."/>
            <person name="Bolton M.D."/>
        </authorList>
    </citation>
    <scope>NUCLEOTIDE SEQUENCE [LARGE SCALE GENOMIC DNA]</scope>
    <source>
        <strain evidence="2 4">09-40</strain>
    </source>
</reference>
<protein>
    <submittedName>
        <fullName evidence="2">Uncharacterized protein</fullName>
    </submittedName>
</protein>
<evidence type="ECO:0000313" key="4">
    <source>
        <dbReference type="Proteomes" id="UP000230605"/>
    </source>
</evidence>
<dbReference type="EMBL" id="CP134184">
    <property type="protein sequence ID" value="WPA96474.1"/>
    <property type="molecule type" value="Genomic_DNA"/>
</dbReference>
<evidence type="ECO:0000313" key="3">
    <source>
        <dbReference type="EMBL" id="WPA96474.1"/>
    </source>
</evidence>
<evidence type="ECO:0000256" key="1">
    <source>
        <dbReference type="SAM" id="MobiDB-lite"/>
    </source>
</evidence>
<dbReference type="Proteomes" id="UP001302367">
    <property type="component" value="Chromosome 1"/>
</dbReference>
<dbReference type="Proteomes" id="UP000230605">
    <property type="component" value="Chromosome 1"/>
</dbReference>
<sequence length="392" mass="43027">MGCCETGHSHSWPTDGVLVIQRCEVRCNFCTGDKATKPWKYAWFLRRHVRAIHCKKGKGEGFDLQVSTQWRAPADPTNVLEQAENASQKSKLIKRTSIKTEAEDEDGEEGLGEEKPDDVAKFGAYSMGKSADTIWVPQPIYLDVPNQFSGMNRGFHPLDHRDVQFDQTLVFGDQDIDTLMDTADVNSFFNDETIGLWLASNLRGPLGVDSEEDDSGIKQEDDASSIKMDDIPEIGEDGGPKMLGRTGGKQGADAVAMQCAAFFNVDEDGEDLDAGSFMDESEVHPGGKFFMPQDADPADIDTFWSNDDALAQVSSMANIFNTARPPMTDDALEMLKVLEATSGVMSERGVDSEVMARTFGQFARMLAQRAAFEDESLVSPIEDGEGTVMDLS</sequence>
<feature type="compositionally biased region" description="Acidic residues" evidence="1">
    <location>
        <begin position="102"/>
        <end position="111"/>
    </location>
</feature>
<evidence type="ECO:0000313" key="5">
    <source>
        <dbReference type="Proteomes" id="UP001302367"/>
    </source>
</evidence>
<evidence type="ECO:0000313" key="2">
    <source>
        <dbReference type="EMBL" id="PIB00751.1"/>
    </source>
</evidence>